<name>A0A8S4PJG1_OWEFU</name>
<dbReference type="PANTHER" id="PTHR13447">
    <property type="entry name" value="MITOCHONDRIAL 28S RIBOSOMAL PROTEIN S28"/>
    <property type="match status" value="1"/>
</dbReference>
<dbReference type="InterPro" id="IPR019375">
    <property type="entry name" value="Ribosomal_bS1m"/>
</dbReference>
<organism evidence="1 2">
    <name type="scientific">Owenia fusiformis</name>
    <name type="common">Polychaete worm</name>
    <dbReference type="NCBI Taxonomy" id="6347"/>
    <lineage>
        <taxon>Eukaryota</taxon>
        <taxon>Metazoa</taxon>
        <taxon>Spiralia</taxon>
        <taxon>Lophotrochozoa</taxon>
        <taxon>Annelida</taxon>
        <taxon>Polychaeta</taxon>
        <taxon>Sedentaria</taxon>
        <taxon>Canalipalpata</taxon>
        <taxon>Sabellida</taxon>
        <taxon>Oweniida</taxon>
        <taxon>Oweniidae</taxon>
        <taxon>Owenia</taxon>
    </lineage>
</organism>
<gene>
    <name evidence="1" type="ORF">OFUS_LOCUS18999</name>
</gene>
<dbReference type="AlphaFoldDB" id="A0A8S4PJG1"/>
<evidence type="ECO:0000313" key="2">
    <source>
        <dbReference type="Proteomes" id="UP000749559"/>
    </source>
</evidence>
<proteinExistence type="predicted"/>
<reference evidence="1" key="1">
    <citation type="submission" date="2022-03" db="EMBL/GenBank/DDBJ databases">
        <authorList>
            <person name="Martin C."/>
        </authorList>
    </citation>
    <scope>NUCLEOTIDE SEQUENCE</scope>
</reference>
<evidence type="ECO:0000313" key="1">
    <source>
        <dbReference type="EMBL" id="CAH1794264.1"/>
    </source>
</evidence>
<dbReference type="OrthoDB" id="6020229at2759"/>
<comment type="caution">
    <text evidence="1">The sequence shown here is derived from an EMBL/GenBank/DDBJ whole genome shotgun (WGS) entry which is preliminary data.</text>
</comment>
<evidence type="ECO:0008006" key="3">
    <source>
        <dbReference type="Google" id="ProtNLM"/>
    </source>
</evidence>
<dbReference type="PANTHER" id="PTHR13447:SF2">
    <property type="entry name" value="SMALL RIBOSOMAL SUBUNIT PROTEIN BS1M"/>
    <property type="match status" value="1"/>
</dbReference>
<dbReference type="GO" id="GO:0005763">
    <property type="term" value="C:mitochondrial small ribosomal subunit"/>
    <property type="evidence" value="ECO:0007669"/>
    <property type="project" value="TreeGrafter"/>
</dbReference>
<keyword evidence="2" id="KW-1185">Reference proteome</keyword>
<dbReference type="EMBL" id="CAIIXF020000009">
    <property type="protein sequence ID" value="CAH1794264.1"/>
    <property type="molecule type" value="Genomic_DNA"/>
</dbReference>
<accession>A0A8S4PJG1</accession>
<protein>
    <recommendedName>
        <fullName evidence="3">28S ribosomal protein S28, mitochondrial</fullName>
    </recommendedName>
</protein>
<sequence length="174" mass="19358">MANLLKIWRIAYSANIRTAIFSCSHGYTSSSVQDASGNQAKPSGFTKSKTFQLLGQQMNEANLPDNDVEEKESFATMLRHSKLMQLGNPESRMLIGTIINLIDDDLYIDFGGKFPCVCKVPAVRSNEYTLGRKVRLKLLDLELSSKFLGATKDVTLLEADAVLIGLYFPPVYKE</sequence>
<dbReference type="Pfam" id="PF10246">
    <property type="entry name" value="MRP-S35"/>
    <property type="match status" value="1"/>
</dbReference>
<dbReference type="Proteomes" id="UP000749559">
    <property type="component" value="Unassembled WGS sequence"/>
</dbReference>